<evidence type="ECO:0000256" key="2">
    <source>
        <dbReference type="ARBA" id="ARBA00008016"/>
    </source>
</evidence>
<keyword evidence="5" id="KW-0235">DNA replication</keyword>
<sequence length="374" mass="41196">VRLSGLTLHHFRNLGSQDLEFPPEGVALIGDNAQGKSNFLEAIYYLETFRSFRGARDEQLVGFDSELFRVTGTMQATDEECGTEVVTAAFERNGKRKKVSVNGDEPERLGDALGRLAAVVFSPRDTQLVSGGPKERRRFLDVVLSLSQPGYLAAIQDYRKTLHQRNVSLKSGQPPSVVMAWDSGLVKLGASVIQARREWLNLHCEAFSDYYARVSGGVTAHITYAPSLSLIGVASEQGIAEAFRDALSVTAERERRVGATVVGPHRDDIQLQLDNGGSPLDLRQYGSGGQRRTAALALRLVEAKSIRESRCKQPLVLLDDVFAEFDSGRSERVLELMEAEETGQVVLTAPREEHVRIHSDSLPRWHIKAGVVTT</sequence>
<feature type="domain" description="RecF/RecN/SMC N-terminal" evidence="9">
    <location>
        <begin position="3"/>
        <end position="356"/>
    </location>
</feature>
<proteinExistence type="inferred from homology"/>
<dbReference type="GO" id="GO:0005737">
    <property type="term" value="C:cytoplasm"/>
    <property type="evidence" value="ECO:0007669"/>
    <property type="project" value="UniProtKB-SubCell"/>
</dbReference>
<dbReference type="GO" id="GO:0006260">
    <property type="term" value="P:DNA replication"/>
    <property type="evidence" value="ECO:0007669"/>
    <property type="project" value="UniProtKB-KW"/>
</dbReference>
<gene>
    <name evidence="10" type="ORF">METZ01_LOCUS32717</name>
</gene>
<feature type="non-terminal residue" evidence="10">
    <location>
        <position position="1"/>
    </location>
</feature>
<comment type="similarity">
    <text evidence="2">Belongs to the RecF family.</text>
</comment>
<keyword evidence="4" id="KW-0963">Cytoplasm</keyword>
<evidence type="ECO:0000256" key="3">
    <source>
        <dbReference type="ARBA" id="ARBA00020170"/>
    </source>
</evidence>
<dbReference type="InterPro" id="IPR018078">
    <property type="entry name" value="DNA-binding_RecF_CS"/>
</dbReference>
<dbReference type="InterPro" id="IPR042174">
    <property type="entry name" value="RecF_2"/>
</dbReference>
<keyword evidence="8" id="KW-0238">DNA-binding</keyword>
<dbReference type="GO" id="GO:0003697">
    <property type="term" value="F:single-stranded DNA binding"/>
    <property type="evidence" value="ECO:0007669"/>
    <property type="project" value="InterPro"/>
</dbReference>
<dbReference type="Gene3D" id="1.20.1050.90">
    <property type="entry name" value="RecF/RecN/SMC, N-terminal domain"/>
    <property type="match status" value="1"/>
</dbReference>
<dbReference type="Gene3D" id="3.40.50.300">
    <property type="entry name" value="P-loop containing nucleotide triphosphate hydrolases"/>
    <property type="match status" value="1"/>
</dbReference>
<keyword evidence="7" id="KW-0067">ATP-binding</keyword>
<evidence type="ECO:0000256" key="6">
    <source>
        <dbReference type="ARBA" id="ARBA00022741"/>
    </source>
</evidence>
<dbReference type="HAMAP" id="MF_00365">
    <property type="entry name" value="RecF"/>
    <property type="match status" value="1"/>
</dbReference>
<accession>A0A381QQM6</accession>
<evidence type="ECO:0000313" key="10">
    <source>
        <dbReference type="EMBL" id="SUZ79863.1"/>
    </source>
</evidence>
<dbReference type="GO" id="GO:0005524">
    <property type="term" value="F:ATP binding"/>
    <property type="evidence" value="ECO:0007669"/>
    <property type="project" value="UniProtKB-KW"/>
</dbReference>
<dbReference type="SUPFAM" id="SSF52540">
    <property type="entry name" value="P-loop containing nucleoside triphosphate hydrolases"/>
    <property type="match status" value="1"/>
</dbReference>
<dbReference type="InterPro" id="IPR003395">
    <property type="entry name" value="RecF/RecN/SMC_N"/>
</dbReference>
<dbReference type="Pfam" id="PF02463">
    <property type="entry name" value="SMC_N"/>
    <property type="match status" value="1"/>
</dbReference>
<keyword evidence="6" id="KW-0547">Nucleotide-binding</keyword>
<evidence type="ECO:0000256" key="5">
    <source>
        <dbReference type="ARBA" id="ARBA00022705"/>
    </source>
</evidence>
<evidence type="ECO:0000256" key="4">
    <source>
        <dbReference type="ARBA" id="ARBA00022490"/>
    </source>
</evidence>
<dbReference type="InterPro" id="IPR001238">
    <property type="entry name" value="DNA-binding_RecF"/>
</dbReference>
<dbReference type="GO" id="GO:0000731">
    <property type="term" value="P:DNA synthesis involved in DNA repair"/>
    <property type="evidence" value="ECO:0007669"/>
    <property type="project" value="TreeGrafter"/>
</dbReference>
<organism evidence="10">
    <name type="scientific">marine metagenome</name>
    <dbReference type="NCBI Taxonomy" id="408172"/>
    <lineage>
        <taxon>unclassified sequences</taxon>
        <taxon>metagenomes</taxon>
        <taxon>ecological metagenomes</taxon>
    </lineage>
</organism>
<dbReference type="PANTHER" id="PTHR32182:SF0">
    <property type="entry name" value="DNA REPLICATION AND REPAIR PROTEIN RECF"/>
    <property type="match status" value="1"/>
</dbReference>
<evidence type="ECO:0000256" key="1">
    <source>
        <dbReference type="ARBA" id="ARBA00004496"/>
    </source>
</evidence>
<evidence type="ECO:0000256" key="8">
    <source>
        <dbReference type="ARBA" id="ARBA00023125"/>
    </source>
</evidence>
<dbReference type="PROSITE" id="PS00617">
    <property type="entry name" value="RECF_1"/>
    <property type="match status" value="1"/>
</dbReference>
<dbReference type="AlphaFoldDB" id="A0A381QQM6"/>
<comment type="subcellular location">
    <subcellularLocation>
        <location evidence="1">Cytoplasm</location>
    </subcellularLocation>
</comment>
<protein>
    <recommendedName>
        <fullName evidence="3">DNA replication and repair protein RecF</fullName>
    </recommendedName>
</protein>
<reference evidence="10" key="1">
    <citation type="submission" date="2018-05" db="EMBL/GenBank/DDBJ databases">
        <authorList>
            <person name="Lanie J.A."/>
            <person name="Ng W.-L."/>
            <person name="Kazmierczak K.M."/>
            <person name="Andrzejewski T.M."/>
            <person name="Davidsen T.M."/>
            <person name="Wayne K.J."/>
            <person name="Tettelin H."/>
            <person name="Glass J.I."/>
            <person name="Rusch D."/>
            <person name="Podicherti R."/>
            <person name="Tsui H.-C.T."/>
            <person name="Winkler M.E."/>
        </authorList>
    </citation>
    <scope>NUCLEOTIDE SEQUENCE</scope>
</reference>
<dbReference type="GO" id="GO:0006302">
    <property type="term" value="P:double-strand break repair"/>
    <property type="evidence" value="ECO:0007669"/>
    <property type="project" value="TreeGrafter"/>
</dbReference>
<evidence type="ECO:0000256" key="7">
    <source>
        <dbReference type="ARBA" id="ARBA00022840"/>
    </source>
</evidence>
<dbReference type="InterPro" id="IPR027417">
    <property type="entry name" value="P-loop_NTPase"/>
</dbReference>
<evidence type="ECO:0000259" key="9">
    <source>
        <dbReference type="Pfam" id="PF02463"/>
    </source>
</evidence>
<dbReference type="EMBL" id="UINC01001405">
    <property type="protein sequence ID" value="SUZ79863.1"/>
    <property type="molecule type" value="Genomic_DNA"/>
</dbReference>
<dbReference type="NCBIfam" id="TIGR00611">
    <property type="entry name" value="recf"/>
    <property type="match status" value="1"/>
</dbReference>
<name>A0A381QQM6_9ZZZZ</name>
<dbReference type="PANTHER" id="PTHR32182">
    <property type="entry name" value="DNA REPLICATION AND REPAIR PROTEIN RECF"/>
    <property type="match status" value="1"/>
</dbReference>